<comment type="caution">
    <text evidence="1">The sequence shown here is derived from an EMBL/GenBank/DDBJ whole genome shotgun (WGS) entry which is preliminary data.</text>
</comment>
<feature type="non-terminal residue" evidence="1">
    <location>
        <position position="126"/>
    </location>
</feature>
<gene>
    <name evidence="1" type="ORF">M8C21_012731</name>
</gene>
<dbReference type="Proteomes" id="UP001206925">
    <property type="component" value="Unassembled WGS sequence"/>
</dbReference>
<name>A0AAD5CF91_AMBAR</name>
<sequence>MLEPVQSKIEPDVIPPLRHKFVNTMRGSCFSEISFEDLPLEFSQVKDDNFECKLEDQQHDKSGSKIVEEVLPVDISDLNSVSPISTQLKEAKCQQRSRFDMSKYNELQNSEQLSFEQWREQKLISS</sequence>
<reference evidence="1" key="1">
    <citation type="submission" date="2022-06" db="EMBL/GenBank/DDBJ databases">
        <title>Uncovering the hologenomic basis of an extraordinary plant invasion.</title>
        <authorList>
            <person name="Bieker V.C."/>
            <person name="Martin M.D."/>
            <person name="Gilbert T."/>
            <person name="Hodgins K."/>
            <person name="Battlay P."/>
            <person name="Petersen B."/>
            <person name="Wilson J."/>
        </authorList>
    </citation>
    <scope>NUCLEOTIDE SEQUENCE</scope>
    <source>
        <strain evidence="1">AA19_3_7</strain>
        <tissue evidence="1">Leaf</tissue>
    </source>
</reference>
<evidence type="ECO:0000313" key="1">
    <source>
        <dbReference type="EMBL" id="KAI7740384.1"/>
    </source>
</evidence>
<protein>
    <submittedName>
        <fullName evidence="1">Uncharacterized protein</fullName>
    </submittedName>
</protein>
<organism evidence="1 2">
    <name type="scientific">Ambrosia artemisiifolia</name>
    <name type="common">Common ragweed</name>
    <dbReference type="NCBI Taxonomy" id="4212"/>
    <lineage>
        <taxon>Eukaryota</taxon>
        <taxon>Viridiplantae</taxon>
        <taxon>Streptophyta</taxon>
        <taxon>Embryophyta</taxon>
        <taxon>Tracheophyta</taxon>
        <taxon>Spermatophyta</taxon>
        <taxon>Magnoliopsida</taxon>
        <taxon>eudicotyledons</taxon>
        <taxon>Gunneridae</taxon>
        <taxon>Pentapetalae</taxon>
        <taxon>asterids</taxon>
        <taxon>campanulids</taxon>
        <taxon>Asterales</taxon>
        <taxon>Asteraceae</taxon>
        <taxon>Asteroideae</taxon>
        <taxon>Heliantheae alliance</taxon>
        <taxon>Heliantheae</taxon>
        <taxon>Ambrosia</taxon>
    </lineage>
</organism>
<keyword evidence="2" id="KW-1185">Reference proteome</keyword>
<accession>A0AAD5CF91</accession>
<dbReference type="AlphaFoldDB" id="A0AAD5CF91"/>
<proteinExistence type="predicted"/>
<evidence type="ECO:0000313" key="2">
    <source>
        <dbReference type="Proteomes" id="UP001206925"/>
    </source>
</evidence>
<dbReference type="EMBL" id="JAMZMK010008445">
    <property type="protein sequence ID" value="KAI7740384.1"/>
    <property type="molecule type" value="Genomic_DNA"/>
</dbReference>